<evidence type="ECO:0000313" key="2">
    <source>
        <dbReference type="Proteomes" id="UP000821837"/>
    </source>
</evidence>
<accession>A0A9D4T1J6</accession>
<dbReference type="Proteomes" id="UP000821837">
    <property type="component" value="Unassembled WGS sequence"/>
</dbReference>
<organism evidence="1 2">
    <name type="scientific">Rhipicephalus sanguineus</name>
    <name type="common">Brown dog tick</name>
    <name type="synonym">Ixodes sanguineus</name>
    <dbReference type="NCBI Taxonomy" id="34632"/>
    <lineage>
        <taxon>Eukaryota</taxon>
        <taxon>Metazoa</taxon>
        <taxon>Ecdysozoa</taxon>
        <taxon>Arthropoda</taxon>
        <taxon>Chelicerata</taxon>
        <taxon>Arachnida</taxon>
        <taxon>Acari</taxon>
        <taxon>Parasitiformes</taxon>
        <taxon>Ixodida</taxon>
        <taxon>Ixodoidea</taxon>
        <taxon>Ixodidae</taxon>
        <taxon>Rhipicephalinae</taxon>
        <taxon>Rhipicephalus</taxon>
        <taxon>Rhipicephalus</taxon>
    </lineage>
</organism>
<name>A0A9D4T1J6_RHISA</name>
<protein>
    <submittedName>
        <fullName evidence="1">Uncharacterized protein</fullName>
    </submittedName>
</protein>
<gene>
    <name evidence="1" type="ORF">HPB52_005626</name>
</gene>
<dbReference type="AlphaFoldDB" id="A0A9D4T1J6"/>
<dbReference type="EMBL" id="JABSTV010001248">
    <property type="protein sequence ID" value="KAH7968100.1"/>
    <property type="molecule type" value="Genomic_DNA"/>
</dbReference>
<sequence>MVARNLLYNALHFFHTCAVFGPRDEAADSGRRPVGEVRLVCAIKSPRKRQVTGYVENVRKAPGVKPRRQVKRCAARDDELLPAFLRLALDQDVPARSSSGGLSQIQGRGLLNGSCQDAVASGRFVDEAYPVFSSWVVPGPEPREIRPVVAGLAATCYSTASPTAAHPCANDRSSRINRATSALAHVDQRTMPGG</sequence>
<proteinExistence type="predicted"/>
<reference evidence="1" key="2">
    <citation type="submission" date="2021-09" db="EMBL/GenBank/DDBJ databases">
        <authorList>
            <person name="Jia N."/>
            <person name="Wang J."/>
            <person name="Shi W."/>
            <person name="Du L."/>
            <person name="Sun Y."/>
            <person name="Zhan W."/>
            <person name="Jiang J."/>
            <person name="Wang Q."/>
            <person name="Zhang B."/>
            <person name="Ji P."/>
            <person name="Sakyi L.B."/>
            <person name="Cui X."/>
            <person name="Yuan T."/>
            <person name="Jiang B."/>
            <person name="Yang W."/>
            <person name="Lam T.T.-Y."/>
            <person name="Chang Q."/>
            <person name="Ding S."/>
            <person name="Wang X."/>
            <person name="Zhu J."/>
            <person name="Ruan X."/>
            <person name="Zhao L."/>
            <person name="Wei J."/>
            <person name="Que T."/>
            <person name="Du C."/>
            <person name="Cheng J."/>
            <person name="Dai P."/>
            <person name="Han X."/>
            <person name="Huang E."/>
            <person name="Gao Y."/>
            <person name="Liu J."/>
            <person name="Shao H."/>
            <person name="Ye R."/>
            <person name="Li L."/>
            <person name="Wei W."/>
            <person name="Wang X."/>
            <person name="Wang C."/>
            <person name="Huo Q."/>
            <person name="Li W."/>
            <person name="Guo W."/>
            <person name="Chen H."/>
            <person name="Chen S."/>
            <person name="Zhou L."/>
            <person name="Zhou L."/>
            <person name="Ni X."/>
            <person name="Tian J."/>
            <person name="Zhou Y."/>
            <person name="Sheng Y."/>
            <person name="Liu T."/>
            <person name="Pan Y."/>
            <person name="Xia L."/>
            <person name="Li J."/>
            <person name="Zhao F."/>
            <person name="Cao W."/>
        </authorList>
    </citation>
    <scope>NUCLEOTIDE SEQUENCE</scope>
    <source>
        <strain evidence="1">Rsan-2018</strain>
        <tissue evidence="1">Larvae</tissue>
    </source>
</reference>
<reference evidence="1" key="1">
    <citation type="journal article" date="2020" name="Cell">
        <title>Large-Scale Comparative Analyses of Tick Genomes Elucidate Their Genetic Diversity and Vector Capacities.</title>
        <authorList>
            <consortium name="Tick Genome and Microbiome Consortium (TIGMIC)"/>
            <person name="Jia N."/>
            <person name="Wang J."/>
            <person name="Shi W."/>
            <person name="Du L."/>
            <person name="Sun Y."/>
            <person name="Zhan W."/>
            <person name="Jiang J.F."/>
            <person name="Wang Q."/>
            <person name="Zhang B."/>
            <person name="Ji P."/>
            <person name="Bell-Sakyi L."/>
            <person name="Cui X.M."/>
            <person name="Yuan T.T."/>
            <person name="Jiang B.G."/>
            <person name="Yang W.F."/>
            <person name="Lam T.T."/>
            <person name="Chang Q.C."/>
            <person name="Ding S.J."/>
            <person name="Wang X.J."/>
            <person name="Zhu J.G."/>
            <person name="Ruan X.D."/>
            <person name="Zhao L."/>
            <person name="Wei J.T."/>
            <person name="Ye R.Z."/>
            <person name="Que T.C."/>
            <person name="Du C.H."/>
            <person name="Zhou Y.H."/>
            <person name="Cheng J.X."/>
            <person name="Dai P.F."/>
            <person name="Guo W.B."/>
            <person name="Han X.H."/>
            <person name="Huang E.J."/>
            <person name="Li L.F."/>
            <person name="Wei W."/>
            <person name="Gao Y.C."/>
            <person name="Liu J.Z."/>
            <person name="Shao H.Z."/>
            <person name="Wang X."/>
            <person name="Wang C.C."/>
            <person name="Yang T.C."/>
            <person name="Huo Q.B."/>
            <person name="Li W."/>
            <person name="Chen H.Y."/>
            <person name="Chen S.E."/>
            <person name="Zhou L.G."/>
            <person name="Ni X.B."/>
            <person name="Tian J.H."/>
            <person name="Sheng Y."/>
            <person name="Liu T."/>
            <person name="Pan Y.S."/>
            <person name="Xia L.Y."/>
            <person name="Li J."/>
            <person name="Zhao F."/>
            <person name="Cao W.C."/>
        </authorList>
    </citation>
    <scope>NUCLEOTIDE SEQUENCE</scope>
    <source>
        <strain evidence="1">Rsan-2018</strain>
    </source>
</reference>
<evidence type="ECO:0000313" key="1">
    <source>
        <dbReference type="EMBL" id="KAH7968100.1"/>
    </source>
</evidence>
<keyword evidence="2" id="KW-1185">Reference proteome</keyword>
<comment type="caution">
    <text evidence="1">The sequence shown here is derived from an EMBL/GenBank/DDBJ whole genome shotgun (WGS) entry which is preliminary data.</text>
</comment>